<dbReference type="Gramene" id="OIT03806">
    <property type="protein sequence ID" value="OIT03806"/>
    <property type="gene ID" value="A4A49_14576"/>
</dbReference>
<keyword evidence="2" id="KW-1185">Reference proteome</keyword>
<dbReference type="EMBL" id="MJEQ01037187">
    <property type="protein sequence ID" value="OIT03806.1"/>
    <property type="molecule type" value="Genomic_DNA"/>
</dbReference>
<reference evidence="1" key="1">
    <citation type="submission" date="2016-11" db="EMBL/GenBank/DDBJ databases">
        <title>The genome of Nicotiana attenuata.</title>
        <authorList>
            <person name="Xu S."/>
            <person name="Brockmoeller T."/>
            <person name="Gaquerel E."/>
            <person name="Navarro A."/>
            <person name="Kuhl H."/>
            <person name="Gase K."/>
            <person name="Ling Z."/>
            <person name="Zhou W."/>
            <person name="Kreitzer C."/>
            <person name="Stanke M."/>
            <person name="Tang H."/>
            <person name="Lyons E."/>
            <person name="Pandey P."/>
            <person name="Pandey S.P."/>
            <person name="Timmermann B."/>
            <person name="Baldwin I.T."/>
        </authorList>
    </citation>
    <scope>NUCLEOTIDE SEQUENCE [LARGE SCALE GENOMIC DNA]</scope>
    <source>
        <strain evidence="1">UT</strain>
    </source>
</reference>
<evidence type="ECO:0000313" key="1">
    <source>
        <dbReference type="EMBL" id="OIT03806.1"/>
    </source>
</evidence>
<proteinExistence type="predicted"/>
<protein>
    <submittedName>
        <fullName evidence="1">Uncharacterized protein</fullName>
    </submittedName>
</protein>
<dbReference type="AlphaFoldDB" id="A0A1J6IG09"/>
<dbReference type="Proteomes" id="UP000187609">
    <property type="component" value="Unassembled WGS sequence"/>
</dbReference>
<accession>A0A1J6IG09</accession>
<organism evidence="1 2">
    <name type="scientific">Nicotiana attenuata</name>
    <name type="common">Coyote tobacco</name>
    <dbReference type="NCBI Taxonomy" id="49451"/>
    <lineage>
        <taxon>Eukaryota</taxon>
        <taxon>Viridiplantae</taxon>
        <taxon>Streptophyta</taxon>
        <taxon>Embryophyta</taxon>
        <taxon>Tracheophyta</taxon>
        <taxon>Spermatophyta</taxon>
        <taxon>Magnoliopsida</taxon>
        <taxon>eudicotyledons</taxon>
        <taxon>Gunneridae</taxon>
        <taxon>Pentapetalae</taxon>
        <taxon>asterids</taxon>
        <taxon>lamiids</taxon>
        <taxon>Solanales</taxon>
        <taxon>Solanaceae</taxon>
        <taxon>Nicotianoideae</taxon>
        <taxon>Nicotianeae</taxon>
        <taxon>Nicotiana</taxon>
    </lineage>
</organism>
<sequence>MFLAPKVCRTQWVFLLLLQRVLLLFTISQNQWNSLVFMVTCRRRGSFKLIVTLTSMVLLKRKNSLLPRSILTTNLWNGTVALPEQTTQRLDQFYREITQPLS</sequence>
<evidence type="ECO:0000313" key="2">
    <source>
        <dbReference type="Proteomes" id="UP000187609"/>
    </source>
</evidence>
<gene>
    <name evidence="1" type="ORF">A4A49_14576</name>
</gene>
<comment type="caution">
    <text evidence="1">The sequence shown here is derived from an EMBL/GenBank/DDBJ whole genome shotgun (WGS) entry which is preliminary data.</text>
</comment>
<name>A0A1J6IG09_NICAT</name>